<dbReference type="Proteomes" id="UP001140087">
    <property type="component" value="Unassembled WGS sequence"/>
</dbReference>
<proteinExistence type="predicted"/>
<organism evidence="1 2">
    <name type="scientific">Coemansia helicoidea</name>
    <dbReference type="NCBI Taxonomy" id="1286919"/>
    <lineage>
        <taxon>Eukaryota</taxon>
        <taxon>Fungi</taxon>
        <taxon>Fungi incertae sedis</taxon>
        <taxon>Zoopagomycota</taxon>
        <taxon>Kickxellomycotina</taxon>
        <taxon>Kickxellomycetes</taxon>
        <taxon>Kickxellales</taxon>
        <taxon>Kickxellaceae</taxon>
        <taxon>Coemansia</taxon>
    </lineage>
</organism>
<evidence type="ECO:0000313" key="2">
    <source>
        <dbReference type="Proteomes" id="UP001140087"/>
    </source>
</evidence>
<accession>A0ACC1LBP3</accession>
<name>A0ACC1LBP3_9FUNG</name>
<gene>
    <name evidence="1" type="primary">ctf18</name>
    <name evidence="1" type="ORF">H4R21_001482</name>
</gene>
<keyword evidence="2" id="KW-1185">Reference proteome</keyword>
<reference evidence="1" key="1">
    <citation type="submission" date="2022-07" db="EMBL/GenBank/DDBJ databases">
        <title>Phylogenomic reconstructions and comparative analyses of Kickxellomycotina fungi.</title>
        <authorList>
            <person name="Reynolds N.K."/>
            <person name="Stajich J.E."/>
            <person name="Barry K."/>
            <person name="Grigoriev I.V."/>
            <person name="Crous P."/>
            <person name="Smith M.E."/>
        </authorList>
    </citation>
    <scope>NUCLEOTIDE SEQUENCE</scope>
    <source>
        <strain evidence="1">BCRC 34780</strain>
    </source>
</reference>
<sequence length="1240" mass="135901">MDKPGSAVKVERDMYPGINAFVKFVAASVSRHTRGRDGEARARSIVPFEKTDVKPDGADDLDRIDHMVTGCPNVGPVIKPDYAMALCLIEAKYSQNDQTDAYEQLARYSRNIYGSQPHRRFLWGLTVCGTLVRACLLGHDKIYASKAVDVASPEGREQLVGLFVNWSLCESTRVGYDPTMWRDENGKWTITVFQDGESHVYSGLKLVFQTYTLFGRHTRCFVGTTKVGGDEKKVLIKDCWPRVLKDSAGRPRDEVAFLRHINDTLGADKNLEDKYPVLGKGGAVRVPGRAPADVDDTTTADEGVAIGDDTTTADGGVAIGDDTTTKAFVDLDLPDSAPPDSAPPDSAPPDSAPPDCALPDAAPPDSAPPDCALPDPLPLRQHKRITMIPVGESLLAVNSPDELIVAVCDAMEAHTAIVRRCGILHRDISFNNILASRTGDMVGGMLIDFDNAIRLDVEHSCIYLLCWLGASGVNDDDQKRYKNNPMDAILLWRNGGKRAIAKAKRNHMDSTRLFKNNILAEFIVDGRYDGLRDLAMALHKTLFFNAKNLDEGKLSLKDFLDANVGIDVSVDKKATDPFARRAKFADEIADDLMKTLFEATSKERPAIACRPGQYTLPPESGDFITTRTARGKALYFAVRTEVDMAKQMDRIASLIGDVRLSSAQINRMVADIESDLDMAAALRDSAMDQDAADPAPDRPSQGAAPSRLWVDKYRARGFLDLISDARTNRAVMQWLKEWDPCVFGREAPATKRTEGGAAAAAPNNDRWKRPQRRILLLSGPPGLGKTTLAHVAARQAGYDVAEVNASDDRTASKIRDRVLGVTQTHAMNVTGRSARPQLLVIDEIDGASAAQSAHGDFISVLVKLATAEAAQQPAAGGQQRRRRPRGEHGPLLRPIICICNNVYAPVLRPLRQIAQWYHVGAPTPARLAQRLEEVCGLEGVAADRWGLLDLAKQHEGDVRSCLNALQMVSERASPTCARTGSGSTTLWTPPPGEPQSQPTRSQRTWTTRCWPSTAASAAEGLADYLLHILSPQLVTANKHLLKGAERDRMLRLVKVMDAWQLALVQNRDADGQFVYRLEPPVDRLYGFNGRRPPRAIMPMRYPVRQLVSQELERARLARLAARSGDSRDSAPDASPDAKDQAKRDYLRQLFADPLADKTAAASADDTAMDTDADSEPVVRDFFGRPVARKAPAHPPSAGDPVAARLPDPASKPKAWFRFYEGFSNAVRKPTPMKDLLHMAE</sequence>
<evidence type="ECO:0000313" key="1">
    <source>
        <dbReference type="EMBL" id="KAJ2804841.1"/>
    </source>
</evidence>
<protein>
    <submittedName>
        <fullName evidence="1">Chromosome transmission fidelity protein 18</fullName>
    </submittedName>
</protein>
<comment type="caution">
    <text evidence="1">The sequence shown here is derived from an EMBL/GenBank/DDBJ whole genome shotgun (WGS) entry which is preliminary data.</text>
</comment>
<dbReference type="EMBL" id="JANBUN010000309">
    <property type="protein sequence ID" value="KAJ2804841.1"/>
    <property type="molecule type" value="Genomic_DNA"/>
</dbReference>